<dbReference type="InterPro" id="IPR036097">
    <property type="entry name" value="HisK_dim/P_sf"/>
</dbReference>
<evidence type="ECO:0000256" key="3">
    <source>
        <dbReference type="ARBA" id="ARBA00012438"/>
    </source>
</evidence>
<dbReference type="SUPFAM" id="SSF47384">
    <property type="entry name" value="Homodimeric domain of signal transducing histidine kinase"/>
    <property type="match status" value="1"/>
</dbReference>
<dbReference type="SMART" id="SM00304">
    <property type="entry name" value="HAMP"/>
    <property type="match status" value="1"/>
</dbReference>
<gene>
    <name evidence="13" type="ORF">ISU10_12115</name>
</gene>
<dbReference type="CDD" id="cd00075">
    <property type="entry name" value="HATPase"/>
    <property type="match status" value="1"/>
</dbReference>
<dbReference type="InterPro" id="IPR036890">
    <property type="entry name" value="HATPase_C_sf"/>
</dbReference>
<dbReference type="GO" id="GO:0005886">
    <property type="term" value="C:plasma membrane"/>
    <property type="evidence" value="ECO:0007669"/>
    <property type="project" value="UniProtKB-SubCell"/>
</dbReference>
<evidence type="ECO:0000256" key="4">
    <source>
        <dbReference type="ARBA" id="ARBA00022553"/>
    </source>
</evidence>
<dbReference type="SUPFAM" id="SSF55874">
    <property type="entry name" value="ATPase domain of HSP90 chaperone/DNA topoisomerase II/histidine kinase"/>
    <property type="match status" value="1"/>
</dbReference>
<evidence type="ECO:0000256" key="6">
    <source>
        <dbReference type="ARBA" id="ARBA00022692"/>
    </source>
</evidence>
<dbReference type="InterPro" id="IPR003660">
    <property type="entry name" value="HAMP_dom"/>
</dbReference>
<accession>A0A930YQ78</accession>
<feature type="domain" description="HAMP" evidence="12">
    <location>
        <begin position="175"/>
        <end position="228"/>
    </location>
</feature>
<keyword evidence="5" id="KW-0808">Transferase</keyword>
<dbReference type="InterPro" id="IPR003594">
    <property type="entry name" value="HATPase_dom"/>
</dbReference>
<dbReference type="EMBL" id="JADKPO010000014">
    <property type="protein sequence ID" value="MBF4768510.1"/>
    <property type="molecule type" value="Genomic_DNA"/>
</dbReference>
<dbReference type="PANTHER" id="PTHR45436:SF5">
    <property type="entry name" value="SENSOR HISTIDINE KINASE TRCS"/>
    <property type="match status" value="1"/>
</dbReference>
<comment type="subcellular location">
    <subcellularLocation>
        <location evidence="2">Cell membrane</location>
    </subcellularLocation>
</comment>
<proteinExistence type="predicted"/>
<dbReference type="EC" id="2.7.13.3" evidence="3"/>
<dbReference type="InterPro" id="IPR003661">
    <property type="entry name" value="HisK_dim/P_dom"/>
</dbReference>
<evidence type="ECO:0000256" key="8">
    <source>
        <dbReference type="ARBA" id="ARBA00022989"/>
    </source>
</evidence>
<reference evidence="13" key="1">
    <citation type="submission" date="2020-11" db="EMBL/GenBank/DDBJ databases">
        <title>Nocardioides cynanchi sp. nov., isolated from soil of rhizosphere of Cynanchum wilfordii.</title>
        <authorList>
            <person name="Lee J.-S."/>
            <person name="Suh M.K."/>
            <person name="Kim J.-S."/>
        </authorList>
    </citation>
    <scope>NUCLEOTIDE SEQUENCE</scope>
    <source>
        <strain evidence="13">KCTC 19276</strain>
    </source>
</reference>
<dbReference type="RefSeq" id="WP_194696651.1">
    <property type="nucleotide sequence ID" value="NZ_JADKPO010000014.1"/>
</dbReference>
<dbReference type="InterPro" id="IPR004358">
    <property type="entry name" value="Sig_transdc_His_kin-like_C"/>
</dbReference>
<dbReference type="Gene3D" id="3.30.565.10">
    <property type="entry name" value="Histidine kinase-like ATPase, C-terminal domain"/>
    <property type="match status" value="1"/>
</dbReference>
<dbReference type="CDD" id="cd06225">
    <property type="entry name" value="HAMP"/>
    <property type="match status" value="1"/>
</dbReference>
<organism evidence="13 14">
    <name type="scientific">Nocardioides agariphilus</name>
    <dbReference type="NCBI Taxonomy" id="433664"/>
    <lineage>
        <taxon>Bacteria</taxon>
        <taxon>Bacillati</taxon>
        <taxon>Actinomycetota</taxon>
        <taxon>Actinomycetes</taxon>
        <taxon>Propionibacteriales</taxon>
        <taxon>Nocardioidaceae</taxon>
        <taxon>Nocardioides</taxon>
    </lineage>
</organism>
<dbReference type="PROSITE" id="PS50109">
    <property type="entry name" value="HIS_KIN"/>
    <property type="match status" value="1"/>
</dbReference>
<evidence type="ECO:0000313" key="13">
    <source>
        <dbReference type="EMBL" id="MBF4768510.1"/>
    </source>
</evidence>
<evidence type="ECO:0000256" key="5">
    <source>
        <dbReference type="ARBA" id="ARBA00022679"/>
    </source>
</evidence>
<dbReference type="Pfam" id="PF00672">
    <property type="entry name" value="HAMP"/>
    <property type="match status" value="1"/>
</dbReference>
<keyword evidence="9" id="KW-0902">Two-component regulatory system</keyword>
<evidence type="ECO:0000259" key="11">
    <source>
        <dbReference type="PROSITE" id="PS50109"/>
    </source>
</evidence>
<dbReference type="Pfam" id="PF02518">
    <property type="entry name" value="HATPase_c"/>
    <property type="match status" value="1"/>
</dbReference>
<keyword evidence="6" id="KW-0812">Transmembrane</keyword>
<keyword evidence="4" id="KW-0597">Phosphoprotein</keyword>
<sequence>MSLRTRTTLLVATVVAVLLVGGAVTLDVVLHHRLVANTDDLSRSRVTDLLTLSESGSLPEVLVNVSDDSVAQVVTYDGRVLAASANARGAGPITDEPMTGGLRVEELTGPDDDETEHYRVWTSTGPSAGGGRVRVYVGTSLESVEEATADIRAALRVGVPLVWLLTVATSWVLMGGALRRLDRIRAEVDTISDSDLSRRVGGRRRGDEVGRLAATMNRMLGRLEDAADRQRAFVADVSHDLRSPLTAQRTQLELAMENPAAVDQATLHRDLLRHVDEMDSLVGDLLFVVTGDERPLTRQPLDLEDIVLEEATRVRRLGGPVIDTSGVSAAPVIGDPELLRRLVRNLVENAVAHAATRIDLSASASGSEVVVEVADDGQGVPAGQEEAVFARFHRGDPSRSTRGTGLGLSIARTIAERHGGSLSLVGSGPGARFRLVLPCENALP</sequence>
<keyword evidence="7 13" id="KW-0418">Kinase</keyword>
<evidence type="ECO:0000256" key="10">
    <source>
        <dbReference type="ARBA" id="ARBA00023136"/>
    </source>
</evidence>
<dbReference type="PRINTS" id="PR00344">
    <property type="entry name" value="BCTRLSENSOR"/>
</dbReference>
<keyword evidence="14" id="KW-1185">Reference proteome</keyword>
<evidence type="ECO:0000313" key="14">
    <source>
        <dbReference type="Proteomes" id="UP000660668"/>
    </source>
</evidence>
<dbReference type="AlphaFoldDB" id="A0A930YQ78"/>
<evidence type="ECO:0000256" key="1">
    <source>
        <dbReference type="ARBA" id="ARBA00000085"/>
    </source>
</evidence>
<dbReference type="CDD" id="cd00082">
    <property type="entry name" value="HisKA"/>
    <property type="match status" value="1"/>
</dbReference>
<dbReference type="PANTHER" id="PTHR45436">
    <property type="entry name" value="SENSOR HISTIDINE KINASE YKOH"/>
    <property type="match status" value="1"/>
</dbReference>
<dbReference type="SMART" id="SM00388">
    <property type="entry name" value="HisKA"/>
    <property type="match status" value="1"/>
</dbReference>
<keyword evidence="8" id="KW-1133">Transmembrane helix</keyword>
<evidence type="ECO:0000259" key="12">
    <source>
        <dbReference type="PROSITE" id="PS50885"/>
    </source>
</evidence>
<comment type="caution">
    <text evidence="13">The sequence shown here is derived from an EMBL/GenBank/DDBJ whole genome shotgun (WGS) entry which is preliminary data.</text>
</comment>
<keyword evidence="10" id="KW-0472">Membrane</keyword>
<dbReference type="PROSITE" id="PS50885">
    <property type="entry name" value="HAMP"/>
    <property type="match status" value="1"/>
</dbReference>
<evidence type="ECO:0000256" key="7">
    <source>
        <dbReference type="ARBA" id="ARBA00022777"/>
    </source>
</evidence>
<dbReference type="GO" id="GO:0000155">
    <property type="term" value="F:phosphorelay sensor kinase activity"/>
    <property type="evidence" value="ECO:0007669"/>
    <property type="project" value="InterPro"/>
</dbReference>
<dbReference type="Pfam" id="PF00512">
    <property type="entry name" value="HisKA"/>
    <property type="match status" value="1"/>
</dbReference>
<dbReference type="Proteomes" id="UP000660668">
    <property type="component" value="Unassembled WGS sequence"/>
</dbReference>
<dbReference type="Gene3D" id="6.10.340.10">
    <property type="match status" value="1"/>
</dbReference>
<dbReference type="Gene3D" id="1.10.287.130">
    <property type="match status" value="1"/>
</dbReference>
<evidence type="ECO:0000256" key="9">
    <source>
        <dbReference type="ARBA" id="ARBA00023012"/>
    </source>
</evidence>
<name>A0A930YQ78_9ACTN</name>
<dbReference type="InterPro" id="IPR005467">
    <property type="entry name" value="His_kinase_dom"/>
</dbReference>
<dbReference type="InterPro" id="IPR050428">
    <property type="entry name" value="TCS_sensor_his_kinase"/>
</dbReference>
<dbReference type="SMART" id="SM00387">
    <property type="entry name" value="HATPase_c"/>
    <property type="match status" value="1"/>
</dbReference>
<evidence type="ECO:0000256" key="2">
    <source>
        <dbReference type="ARBA" id="ARBA00004236"/>
    </source>
</evidence>
<protein>
    <recommendedName>
        <fullName evidence="3">histidine kinase</fullName>
        <ecNumber evidence="3">2.7.13.3</ecNumber>
    </recommendedName>
</protein>
<comment type="catalytic activity">
    <reaction evidence="1">
        <text>ATP + protein L-histidine = ADP + protein N-phospho-L-histidine.</text>
        <dbReference type="EC" id="2.7.13.3"/>
    </reaction>
</comment>
<dbReference type="SUPFAM" id="SSF158472">
    <property type="entry name" value="HAMP domain-like"/>
    <property type="match status" value="1"/>
</dbReference>
<feature type="domain" description="Histidine kinase" evidence="11">
    <location>
        <begin position="236"/>
        <end position="441"/>
    </location>
</feature>